<sequence>MIKPESVNMSDEGKDFSRWKIIYPNYLNKKKKVKEGRRINLNYCVIDPSVDEIAVACKELKIPCVVEKNKYYPRDWLVEGRIRVKIPDVENNILSKFALMKLIGQKLQTIKANVESNVVINPSNVAKKKKKKKKGKD</sequence>
<dbReference type="PANTHER" id="PTHR17453:SF0">
    <property type="entry name" value="SIGNAL RECOGNITION PARTICLE 19 KDA PROTEIN"/>
    <property type="match status" value="1"/>
</dbReference>
<protein>
    <submittedName>
        <fullName evidence="6">Signal recognition particle 19 kd protein</fullName>
    </submittedName>
</protein>
<keyword evidence="4" id="KW-0687">Ribonucleoprotein</keyword>
<evidence type="ECO:0000313" key="7">
    <source>
        <dbReference type="Proteomes" id="UP000078550"/>
    </source>
</evidence>
<keyword evidence="2" id="KW-0963">Cytoplasm</keyword>
<dbReference type="SUPFAM" id="SSF69695">
    <property type="entry name" value="SRP19"/>
    <property type="match status" value="1"/>
</dbReference>
<accession>A0A1A8ZYG9</accession>
<dbReference type="EMBL" id="FLRD01000150">
    <property type="protein sequence ID" value="SBT48542.1"/>
    <property type="molecule type" value="Genomic_DNA"/>
</dbReference>
<evidence type="ECO:0000313" key="5">
    <source>
        <dbReference type="EMBL" id="SBT48542.1"/>
    </source>
</evidence>
<dbReference type="Proteomes" id="UP000078555">
    <property type="component" value="Unassembled WGS sequence"/>
</dbReference>
<dbReference type="EMBL" id="FLRE01000193">
    <property type="protein sequence ID" value="SBT48982.1"/>
    <property type="molecule type" value="Genomic_DNA"/>
</dbReference>
<dbReference type="Pfam" id="PF01922">
    <property type="entry name" value="SRP19"/>
    <property type="match status" value="1"/>
</dbReference>
<dbReference type="InterPro" id="IPR002778">
    <property type="entry name" value="Signal_recog_particle_SRP19"/>
</dbReference>
<dbReference type="GO" id="GO:0005786">
    <property type="term" value="C:signal recognition particle, endoplasmic reticulum targeting"/>
    <property type="evidence" value="ECO:0007669"/>
    <property type="project" value="UniProtKB-KW"/>
</dbReference>
<evidence type="ECO:0000256" key="4">
    <source>
        <dbReference type="ARBA" id="ARBA00023274"/>
    </source>
</evidence>
<keyword evidence="8" id="KW-1185">Reference proteome</keyword>
<evidence type="ECO:0000256" key="1">
    <source>
        <dbReference type="ARBA" id="ARBA00004496"/>
    </source>
</evidence>
<dbReference type="AlphaFoldDB" id="A0A1A8ZYG9"/>
<reference evidence="6" key="1">
    <citation type="submission" date="2016-05" db="EMBL/GenBank/DDBJ databases">
        <authorList>
            <person name="Lavstsen T."/>
            <person name="Jespersen J.S."/>
        </authorList>
    </citation>
    <scope>NUCLEOTIDE SEQUENCE [LARGE SCALE GENOMIC DNA]</scope>
</reference>
<evidence type="ECO:0000313" key="8">
    <source>
        <dbReference type="Proteomes" id="UP000078555"/>
    </source>
</evidence>
<dbReference type="PANTHER" id="PTHR17453">
    <property type="entry name" value="SIGNAL RECOGNITION PARTICLE 19 KD PROTEIN"/>
    <property type="match status" value="1"/>
</dbReference>
<gene>
    <name evidence="5" type="ORF">POVWA1_057860</name>
    <name evidence="6" type="ORF">POVWA2_057210</name>
</gene>
<dbReference type="GO" id="GO:0008312">
    <property type="term" value="F:7S RNA binding"/>
    <property type="evidence" value="ECO:0007669"/>
    <property type="project" value="InterPro"/>
</dbReference>
<name>A0A1A8ZYG9_PLAOA</name>
<comment type="subcellular location">
    <subcellularLocation>
        <location evidence="1">Cytoplasm</location>
    </subcellularLocation>
</comment>
<evidence type="ECO:0000313" key="6">
    <source>
        <dbReference type="EMBL" id="SBT48982.1"/>
    </source>
</evidence>
<dbReference type="GO" id="GO:0006617">
    <property type="term" value="P:SRP-dependent cotranslational protein targeting to membrane, signal sequence recognition"/>
    <property type="evidence" value="ECO:0007669"/>
    <property type="project" value="TreeGrafter"/>
</dbReference>
<evidence type="ECO:0000256" key="3">
    <source>
        <dbReference type="ARBA" id="ARBA00023135"/>
    </source>
</evidence>
<dbReference type="InterPro" id="IPR036521">
    <property type="entry name" value="SRP19-like_sf"/>
</dbReference>
<dbReference type="Proteomes" id="UP000078550">
    <property type="component" value="Unassembled WGS sequence"/>
</dbReference>
<evidence type="ECO:0000256" key="2">
    <source>
        <dbReference type="ARBA" id="ARBA00022490"/>
    </source>
</evidence>
<dbReference type="Gene3D" id="3.30.56.30">
    <property type="entry name" value="Signal recognition particle, SRP19-like subunit"/>
    <property type="match status" value="1"/>
</dbReference>
<keyword evidence="3" id="KW-0733">Signal recognition particle</keyword>
<reference evidence="7 8" key="2">
    <citation type="submission" date="2016-05" db="EMBL/GenBank/DDBJ databases">
        <authorList>
            <person name="Naeem Raeece"/>
        </authorList>
    </citation>
    <scope>NUCLEOTIDE SEQUENCE [LARGE SCALE GENOMIC DNA]</scope>
</reference>
<organism evidence="6 7">
    <name type="scientific">Plasmodium ovale wallikeri</name>
    <dbReference type="NCBI Taxonomy" id="864142"/>
    <lineage>
        <taxon>Eukaryota</taxon>
        <taxon>Sar</taxon>
        <taxon>Alveolata</taxon>
        <taxon>Apicomplexa</taxon>
        <taxon>Aconoidasida</taxon>
        <taxon>Haemosporida</taxon>
        <taxon>Plasmodiidae</taxon>
        <taxon>Plasmodium</taxon>
        <taxon>Plasmodium (Plasmodium)</taxon>
    </lineage>
</organism>
<proteinExistence type="predicted"/>